<dbReference type="PANTHER" id="PTHR38926">
    <property type="entry name" value="F-BOX DOMAIN CONTAINING PROTEIN, EXPRESSED"/>
    <property type="match status" value="1"/>
</dbReference>
<accession>A0A068S019</accession>
<dbReference type="EMBL" id="CBTN010000029">
    <property type="protein sequence ID" value="CDH55350.1"/>
    <property type="molecule type" value="Genomic_DNA"/>
</dbReference>
<evidence type="ECO:0000313" key="3">
    <source>
        <dbReference type="Proteomes" id="UP000027586"/>
    </source>
</evidence>
<protein>
    <submittedName>
        <fullName evidence="2">Uncharacterized protein</fullName>
    </submittedName>
</protein>
<comment type="caution">
    <text evidence="2">The sequence shown here is derived from an EMBL/GenBank/DDBJ whole genome shotgun (WGS) entry which is preliminary data.</text>
</comment>
<keyword evidence="3" id="KW-1185">Reference proteome</keyword>
<organism evidence="2 3">
    <name type="scientific">Lichtheimia corymbifera JMRC:FSU:9682</name>
    <dbReference type="NCBI Taxonomy" id="1263082"/>
    <lineage>
        <taxon>Eukaryota</taxon>
        <taxon>Fungi</taxon>
        <taxon>Fungi incertae sedis</taxon>
        <taxon>Mucoromycota</taxon>
        <taxon>Mucoromycotina</taxon>
        <taxon>Mucoromycetes</taxon>
        <taxon>Mucorales</taxon>
        <taxon>Lichtheimiaceae</taxon>
        <taxon>Lichtheimia</taxon>
    </lineage>
</organism>
<dbReference type="SUPFAM" id="SSF48452">
    <property type="entry name" value="TPR-like"/>
    <property type="match status" value="1"/>
</dbReference>
<sequence length="697" mass="79522">MLSSHHRQPINTISDTFGGTSTIQELDHLSTEFHSGVRATHGDHETSTAVKIFDNVLAYTHKNLLMPLLLRRSVLCREMDNLEEALNSARQAIQLDPTNADGHIAAVQAFVAQGSLTAALRQCAIGLSPSFSKDRRRKDLQLLQQQLYEHVNHVNQWPFDDGIVERIIRMIHFSERLCFAATCRHWRNRIYNLPATWEDISIIPRISHNNSLFRYMTAYKIRHLAISTDNRLPQDIYRHWNQLESLEIITGNSGTVIPSINMARMLVQQNRATLRQLEVEVDTVDLDPCDMFSDLLSICPNLTRLKIHKHPQPFPRVIDNWLLAPAHPIPLTQLIFVNAELNWLKRLIPKCPQLQHLVCVPKRYGQHDNLVLELANQHCPCLQSFRVGEINHLRAFPDNSLVYWNDATPPILGLEIYVSWMDDAASQFLERNHLTLEGLSLPLDSLSRSFKTLITLAQVNVPRLRKLDIRKSRLRTQYLSSYDLSVILQNCPALEVLWIADAAVVDDNLLYSLHRLSRLRELEMTIMHDLDGKDSNISTYGLNLLFSTASCLRDVHLILNEPISIKSCLLCIAQSASLTHLALTTHKSVALSELDEFATSISAPLQSLKIKSMSGVVGANDDSLKSLTSMPHITHVQLTPCWQSFVDTMYACSKKDFKNKTTDMTIRVFTHPVFAFTFAAHKKHVELRIYRRCLQQY</sequence>
<dbReference type="Proteomes" id="UP000027586">
    <property type="component" value="Unassembled WGS sequence"/>
</dbReference>
<evidence type="ECO:0000256" key="1">
    <source>
        <dbReference type="PROSITE-ProRule" id="PRU00339"/>
    </source>
</evidence>
<dbReference type="VEuPathDB" id="FungiDB:LCOR_06498.1"/>
<dbReference type="OrthoDB" id="2262997at2759"/>
<dbReference type="PANTHER" id="PTHR38926:SF5">
    <property type="entry name" value="F-BOX AND LEUCINE-RICH REPEAT PROTEIN 6"/>
    <property type="match status" value="1"/>
</dbReference>
<feature type="repeat" description="TPR" evidence="1">
    <location>
        <begin position="66"/>
        <end position="99"/>
    </location>
</feature>
<keyword evidence="1" id="KW-0802">TPR repeat</keyword>
<dbReference type="InterPro" id="IPR019734">
    <property type="entry name" value="TPR_rpt"/>
</dbReference>
<reference evidence="2" key="1">
    <citation type="submission" date="2013-08" db="EMBL/GenBank/DDBJ databases">
        <title>Gene expansion shapes genome architecture in the human pathogen Lichtheimia corymbifera: an evolutionary genomics analysis in the ancient terrestrial Mucorales (Mucoromycotina).</title>
        <authorList>
            <person name="Schwartze V.U."/>
            <person name="Winter S."/>
            <person name="Shelest E."/>
            <person name="Marcet-Houben M."/>
            <person name="Horn F."/>
            <person name="Wehner S."/>
            <person name="Hoffmann K."/>
            <person name="Riege K."/>
            <person name="Sammeth M."/>
            <person name="Nowrousian M."/>
            <person name="Valiante V."/>
            <person name="Linde J."/>
            <person name="Jacobsen I.D."/>
            <person name="Marz M."/>
            <person name="Brakhage A.A."/>
            <person name="Gabaldon T."/>
            <person name="Bocker S."/>
            <person name="Voigt K."/>
        </authorList>
    </citation>
    <scope>NUCLEOTIDE SEQUENCE [LARGE SCALE GENOMIC DNA]</scope>
    <source>
        <strain evidence="2">FSU 9682</strain>
    </source>
</reference>
<dbReference type="AlphaFoldDB" id="A0A068S019"/>
<dbReference type="PROSITE" id="PS50005">
    <property type="entry name" value="TPR"/>
    <property type="match status" value="1"/>
</dbReference>
<gene>
    <name evidence="2" type="ORF">LCOR_06498.1</name>
</gene>
<dbReference type="SUPFAM" id="SSF52047">
    <property type="entry name" value="RNI-like"/>
    <property type="match status" value="1"/>
</dbReference>
<dbReference type="Gene3D" id="3.80.10.10">
    <property type="entry name" value="Ribonuclease Inhibitor"/>
    <property type="match status" value="1"/>
</dbReference>
<name>A0A068S019_9FUNG</name>
<evidence type="ECO:0000313" key="2">
    <source>
        <dbReference type="EMBL" id="CDH55350.1"/>
    </source>
</evidence>
<dbReference type="InterPro" id="IPR011990">
    <property type="entry name" value="TPR-like_helical_dom_sf"/>
</dbReference>
<dbReference type="InterPro" id="IPR032675">
    <property type="entry name" value="LRR_dom_sf"/>
</dbReference>
<proteinExistence type="predicted"/>
<dbReference type="Gene3D" id="1.25.40.10">
    <property type="entry name" value="Tetratricopeptide repeat domain"/>
    <property type="match status" value="1"/>
</dbReference>